<dbReference type="Proteomes" id="UP000234626">
    <property type="component" value="Unassembled WGS sequence"/>
</dbReference>
<name>A0A2N5EIJ7_9GAMM</name>
<evidence type="ECO:0000313" key="3">
    <source>
        <dbReference type="Proteomes" id="UP000234626"/>
    </source>
</evidence>
<dbReference type="AlphaFoldDB" id="A0A2N5EIJ7"/>
<dbReference type="Gene3D" id="2.60.120.10">
    <property type="entry name" value="Jelly Rolls"/>
    <property type="match status" value="1"/>
</dbReference>
<dbReference type="InterPro" id="IPR014710">
    <property type="entry name" value="RmlC-like_jellyroll"/>
</dbReference>
<accession>A0A2N5EIJ7</accession>
<comment type="caution">
    <text evidence="2">The sequence shown here is derived from an EMBL/GenBank/DDBJ whole genome shotgun (WGS) entry which is preliminary data.</text>
</comment>
<keyword evidence="3" id="KW-1185">Reference proteome</keyword>
<protein>
    <recommendedName>
        <fullName evidence="1">IprA winged helix-turn-helix domain-containing protein</fullName>
    </recommendedName>
</protein>
<dbReference type="OrthoDB" id="6504476at2"/>
<sequence length="232" mass="26616">MRRTHSIMKEYTGSDVSLPPICIKTDRARLRKPSSVKEIFNALEPKSFSFALEKGMTLDFRQGINYIFLLKKGTMSMVRGDNDLYVKVNIERTILGLANAIYENTGHYFIAETRCELSYIPIAAARDIFTERKLWQAVCEAVTYSMVALWKESYKIVGKTAYEQIKEIINDVCSQPDDVRENIKIAAYIQKRTSISRTNVMRILRALKYGEYIGIGQNGKGIVVYKELPKKF</sequence>
<dbReference type="InterPro" id="IPR041687">
    <property type="entry name" value="HTH_46"/>
</dbReference>
<reference evidence="2 3" key="1">
    <citation type="submission" date="2017-12" db="EMBL/GenBank/DDBJ databases">
        <title>Characterization of six clinical isolates of Enterochimera gen. nov., a novel genus of the Yersiniaciae family and the three species Enterochimera arupensis sp. nov., Enterochimera coloradensis sp. nov, and Enterochimera californica sp. nov.</title>
        <authorList>
            <person name="Rossi A."/>
            <person name="Fisher M."/>
        </authorList>
    </citation>
    <scope>NUCLEOTIDE SEQUENCE [LARGE SCALE GENOMIC DNA]</scope>
    <source>
        <strain evidence="2 3">2016Iso1</strain>
    </source>
</reference>
<feature type="domain" description="IprA winged helix-turn-helix" evidence="1">
    <location>
        <begin position="161"/>
        <end position="229"/>
    </location>
</feature>
<dbReference type="Pfam" id="PF15977">
    <property type="entry name" value="HTH_46"/>
    <property type="match status" value="1"/>
</dbReference>
<evidence type="ECO:0000259" key="1">
    <source>
        <dbReference type="Pfam" id="PF15977"/>
    </source>
</evidence>
<dbReference type="EMBL" id="PJZK01000025">
    <property type="protein sequence ID" value="PLR44751.1"/>
    <property type="molecule type" value="Genomic_DNA"/>
</dbReference>
<organism evidence="2 3">
    <name type="scientific">Chimaeribacter arupi</name>
    <dbReference type="NCBI Taxonomy" id="2060066"/>
    <lineage>
        <taxon>Bacteria</taxon>
        <taxon>Pseudomonadati</taxon>
        <taxon>Pseudomonadota</taxon>
        <taxon>Gammaproteobacteria</taxon>
        <taxon>Enterobacterales</taxon>
        <taxon>Yersiniaceae</taxon>
        <taxon>Chimaeribacter</taxon>
    </lineage>
</organism>
<evidence type="ECO:0000313" key="2">
    <source>
        <dbReference type="EMBL" id="PLR44751.1"/>
    </source>
</evidence>
<proteinExistence type="predicted"/>
<gene>
    <name evidence="2" type="ORF">CYR34_18690</name>
</gene>